<protein>
    <submittedName>
        <fullName evidence="1">Helix-turn-helix DNA-binding domain protein</fullName>
    </submittedName>
</protein>
<sequence>MTHIASEKLEQIQDLLDNQLSHTEIAKRLRVSRNTIRYYFPDTSLSREETLARANAARLDGRRIVRPGETEKFDKCLVCGTDRQQQRRWQKQGIGFKCSFGRSHKYAEYVLPDNPDCRRCQGQKSVHHTCQSN</sequence>
<dbReference type="Proteomes" id="UP000225966">
    <property type="component" value="Segment"/>
</dbReference>
<organism evidence="1 2">
    <name type="scientific">Arthrobacter phage Greenhouse</name>
    <dbReference type="NCBI Taxonomy" id="1897428"/>
    <lineage>
        <taxon>Viruses</taxon>
        <taxon>Duplodnaviria</taxon>
        <taxon>Heunggongvirae</taxon>
        <taxon>Uroviricota</taxon>
        <taxon>Caudoviricetes</taxon>
        <taxon>Korravirus</taxon>
        <taxon>Korravirus greenhouse</taxon>
    </lineage>
</organism>
<proteinExistence type="predicted"/>
<keyword evidence="2" id="KW-1185">Reference proteome</keyword>
<dbReference type="GO" id="GO:0003677">
    <property type="term" value="F:DNA binding"/>
    <property type="evidence" value="ECO:0007669"/>
    <property type="project" value="UniProtKB-KW"/>
</dbReference>
<keyword evidence="1" id="KW-0238">DNA-binding</keyword>
<accession>A0A1I9SE53</accession>
<dbReference type="SUPFAM" id="SSF46689">
    <property type="entry name" value="Homeodomain-like"/>
    <property type="match status" value="1"/>
</dbReference>
<gene>
    <name evidence="1" type="ORF">SEA_GREENHOUSE_30</name>
</gene>
<dbReference type="EMBL" id="KX688103">
    <property type="protein sequence ID" value="AOZ65130.1"/>
    <property type="molecule type" value="Genomic_DNA"/>
</dbReference>
<evidence type="ECO:0000313" key="2">
    <source>
        <dbReference type="Proteomes" id="UP000225966"/>
    </source>
</evidence>
<name>A0A1I9SE53_9CAUD</name>
<reference evidence="1 2" key="1">
    <citation type="submission" date="2016-08" db="EMBL/GenBank/DDBJ databases">
        <authorList>
            <person name="Hughes L.E."/>
            <person name="Ballard R.E."/>
            <person name="Philips R.J."/>
            <person name="Whetsell C.M."/>
            <person name="Nayek S."/>
            <person name="Syed N."/>
            <person name="Wagner P.E."/>
            <person name="Donegan-Quick R."/>
            <person name="Kim T."/>
            <person name="Visi D.K."/>
            <person name="Allen M.S."/>
            <person name="Garlena R.A."/>
            <person name="Russell D.A."/>
            <person name="Pope W.H."/>
            <person name="Jacobs-Sera D."/>
            <person name="Hendrix R.W."/>
            <person name="Hatfull G.F."/>
        </authorList>
    </citation>
    <scope>NUCLEOTIDE SEQUENCE [LARGE SCALE GENOMIC DNA]</scope>
</reference>
<dbReference type="InterPro" id="IPR009057">
    <property type="entry name" value="Homeodomain-like_sf"/>
</dbReference>
<dbReference type="Gene3D" id="1.10.10.60">
    <property type="entry name" value="Homeodomain-like"/>
    <property type="match status" value="1"/>
</dbReference>
<evidence type="ECO:0000313" key="1">
    <source>
        <dbReference type="EMBL" id="AOZ65130.1"/>
    </source>
</evidence>